<dbReference type="RefSeq" id="WP_132922614.1">
    <property type="nucleotide sequence ID" value="NZ_CP075169.1"/>
</dbReference>
<organism evidence="9 10">
    <name type="scientific">Sodalis ligni</name>
    <dbReference type="NCBI Taxonomy" id="2697027"/>
    <lineage>
        <taxon>Bacteria</taxon>
        <taxon>Pseudomonadati</taxon>
        <taxon>Pseudomonadota</taxon>
        <taxon>Gammaproteobacteria</taxon>
        <taxon>Enterobacterales</taxon>
        <taxon>Bruguierivoracaceae</taxon>
        <taxon>Sodalis</taxon>
    </lineage>
</organism>
<evidence type="ECO:0000313" key="9">
    <source>
        <dbReference type="EMBL" id="TCL03773.1"/>
    </source>
</evidence>
<dbReference type="InterPro" id="IPR048373">
    <property type="entry name" value="ZapC_N"/>
</dbReference>
<feature type="domain" description="Cell-division protein ZapC N-terminal" evidence="8">
    <location>
        <begin position="3"/>
        <end position="89"/>
    </location>
</feature>
<dbReference type="Pfam" id="PF21083">
    <property type="entry name" value="ZapC_N"/>
    <property type="match status" value="1"/>
</dbReference>
<dbReference type="EMBL" id="SJOI01000001">
    <property type="protein sequence ID" value="TCL03773.1"/>
    <property type="molecule type" value="Genomic_DNA"/>
</dbReference>
<evidence type="ECO:0000259" key="8">
    <source>
        <dbReference type="Pfam" id="PF21083"/>
    </source>
</evidence>
<evidence type="ECO:0000256" key="6">
    <source>
        <dbReference type="PIRNR" id="PIRNR010252"/>
    </source>
</evidence>
<feature type="domain" description="Cell-division protein ZapC C-terminal" evidence="7">
    <location>
        <begin position="90"/>
        <end position="172"/>
    </location>
</feature>
<dbReference type="GO" id="GO:0043093">
    <property type="term" value="P:FtsZ-dependent cytokinesis"/>
    <property type="evidence" value="ECO:0007669"/>
    <property type="project" value="UniProtKB-UniRule"/>
</dbReference>
<keyword evidence="4 5" id="KW-0131">Cell cycle</keyword>
<comment type="similarity">
    <text evidence="5 6">Belongs to the ZapC family.</text>
</comment>
<accession>A0A4R1N956</accession>
<evidence type="ECO:0000256" key="3">
    <source>
        <dbReference type="ARBA" id="ARBA00023210"/>
    </source>
</evidence>
<keyword evidence="1 5" id="KW-0963">Cytoplasm</keyword>
<sequence>MKFTPGDNWRWFFDAEHDRMMLDLADGMLFRSRFCAKMLIPDAFSESVFCVDDAALYYTFAEKCRGLPLKEEQRAELILNALTALRFLKPVMPKSWHFLPQPTSSDWQPVTGDDVLVRLQENGEYARMLVAEAGDNASLCVLAQQQLSVASRQMVLGDVIKIMHDRLMPYPQQDEIRYAAAV</sequence>
<comment type="function">
    <text evidence="5 6">Contributes to the efficiency of the cell division process by stabilizing the polymeric form of the cell division protein FtsZ. Acts by promoting interactions between FtsZ protofilaments and suppressing the GTPase activity of FtsZ.</text>
</comment>
<dbReference type="PIRSF" id="PIRSF010252">
    <property type="entry name" value="ZapC"/>
    <property type="match status" value="1"/>
</dbReference>
<dbReference type="GO" id="GO:0000917">
    <property type="term" value="P:division septum assembly"/>
    <property type="evidence" value="ECO:0007669"/>
    <property type="project" value="UniProtKB-KW"/>
</dbReference>
<comment type="caution">
    <text evidence="9">The sequence shown here is derived from an EMBL/GenBank/DDBJ whole genome shotgun (WGS) entry which is preliminary data.</text>
</comment>
<dbReference type="GO" id="GO:0005737">
    <property type="term" value="C:cytoplasm"/>
    <property type="evidence" value="ECO:0007669"/>
    <property type="project" value="UniProtKB-SubCell"/>
</dbReference>
<keyword evidence="3 5" id="KW-0717">Septation</keyword>
<evidence type="ECO:0000256" key="5">
    <source>
        <dbReference type="HAMAP-Rule" id="MF_00906"/>
    </source>
</evidence>
<keyword evidence="10" id="KW-1185">Reference proteome</keyword>
<reference evidence="9 10" key="1">
    <citation type="submission" date="2019-02" db="EMBL/GenBank/DDBJ databases">
        <title>Investigation of anaerobic lignin degradation for improved lignocellulosic biofuels.</title>
        <authorList>
            <person name="Deangelis K."/>
        </authorList>
    </citation>
    <scope>NUCLEOTIDE SEQUENCE [LARGE SCALE GENOMIC DNA]</scope>
    <source>
        <strain evidence="9 10">159R</strain>
    </source>
</reference>
<gene>
    <name evidence="5" type="primary">zapC</name>
    <name evidence="9" type="ORF">EZJ58_1858</name>
</gene>
<dbReference type="Proteomes" id="UP000294555">
    <property type="component" value="Unassembled WGS sequence"/>
</dbReference>
<dbReference type="InterPro" id="IPR009809">
    <property type="entry name" value="ZapC"/>
</dbReference>
<dbReference type="AlphaFoldDB" id="A0A4R1N956"/>
<evidence type="ECO:0000256" key="2">
    <source>
        <dbReference type="ARBA" id="ARBA00022618"/>
    </source>
</evidence>
<dbReference type="Pfam" id="PF07126">
    <property type="entry name" value="ZapC_C"/>
    <property type="match status" value="1"/>
</dbReference>
<keyword evidence="2 5" id="KW-0132">Cell division</keyword>
<evidence type="ECO:0000259" key="7">
    <source>
        <dbReference type="Pfam" id="PF07126"/>
    </source>
</evidence>
<evidence type="ECO:0000313" key="10">
    <source>
        <dbReference type="Proteomes" id="UP000294555"/>
    </source>
</evidence>
<evidence type="ECO:0000256" key="1">
    <source>
        <dbReference type="ARBA" id="ARBA00022490"/>
    </source>
</evidence>
<protein>
    <recommendedName>
        <fullName evidence="5 6">Cell division protein ZapC</fullName>
    </recommendedName>
</protein>
<comment type="subcellular location">
    <subcellularLocation>
        <location evidence="5 6">Cytoplasm</location>
    </subcellularLocation>
</comment>
<comment type="subunit">
    <text evidence="5">Interacts directly with FtsZ.</text>
</comment>
<dbReference type="OrthoDB" id="5765005at2"/>
<proteinExistence type="inferred from homology"/>
<dbReference type="InterPro" id="IPR048372">
    <property type="entry name" value="ZapC_C"/>
</dbReference>
<dbReference type="HAMAP" id="MF_00906">
    <property type="entry name" value="ZapC"/>
    <property type="match status" value="1"/>
</dbReference>
<evidence type="ECO:0000256" key="4">
    <source>
        <dbReference type="ARBA" id="ARBA00023306"/>
    </source>
</evidence>
<name>A0A4R1N956_9GAMM</name>